<gene>
    <name evidence="2" type="ORF">KSX_15940</name>
</gene>
<organism evidence="2 3">
    <name type="scientific">Ktedonospora formicarum</name>
    <dbReference type="NCBI Taxonomy" id="2778364"/>
    <lineage>
        <taxon>Bacteria</taxon>
        <taxon>Bacillati</taxon>
        <taxon>Chloroflexota</taxon>
        <taxon>Ktedonobacteria</taxon>
        <taxon>Ktedonobacterales</taxon>
        <taxon>Ktedonobacteraceae</taxon>
        <taxon>Ktedonospora</taxon>
    </lineage>
</organism>
<name>A0A8J3HUB9_9CHLR</name>
<evidence type="ECO:0000256" key="1">
    <source>
        <dbReference type="SAM" id="Phobius"/>
    </source>
</evidence>
<keyword evidence="1" id="KW-1133">Transmembrane helix</keyword>
<evidence type="ECO:0000313" key="3">
    <source>
        <dbReference type="Proteomes" id="UP000612362"/>
    </source>
</evidence>
<dbReference type="RefSeq" id="WP_220192905.1">
    <property type="nucleotide sequence ID" value="NZ_BNJF01000001.1"/>
</dbReference>
<protein>
    <submittedName>
        <fullName evidence="2">Uncharacterized protein</fullName>
    </submittedName>
</protein>
<keyword evidence="1" id="KW-0812">Transmembrane</keyword>
<dbReference type="EMBL" id="BNJF01000001">
    <property type="protein sequence ID" value="GHO43431.1"/>
    <property type="molecule type" value="Genomic_DNA"/>
</dbReference>
<keyword evidence="3" id="KW-1185">Reference proteome</keyword>
<accession>A0A8J3HUB9</accession>
<keyword evidence="1" id="KW-0472">Membrane</keyword>
<comment type="caution">
    <text evidence="2">The sequence shown here is derived from an EMBL/GenBank/DDBJ whole genome shotgun (WGS) entry which is preliminary data.</text>
</comment>
<feature type="transmembrane region" description="Helical" evidence="1">
    <location>
        <begin position="17"/>
        <end position="42"/>
    </location>
</feature>
<evidence type="ECO:0000313" key="2">
    <source>
        <dbReference type="EMBL" id="GHO43431.1"/>
    </source>
</evidence>
<dbReference type="AlphaFoldDB" id="A0A8J3HUB9"/>
<sequence>MRLILGINPIIEMGGRISAIIICLFILVLVVVSLALNIAMAFGLDWLREKSKLVQSVRPVVDNANQTIQQAKQGQPIAEDENGVVRALAKVPAGVQTVDEKTVRIADKAAKGIIEVRARTVQAQTVLKALFLPGLMQREKVAKESPLIDDKGREFKSPGYRALLEAQAPEIPVAAEDGQRERLLAQQVRNVTSR</sequence>
<proteinExistence type="predicted"/>
<dbReference type="Proteomes" id="UP000612362">
    <property type="component" value="Unassembled WGS sequence"/>
</dbReference>
<reference evidence="2" key="1">
    <citation type="submission" date="2020-10" db="EMBL/GenBank/DDBJ databases">
        <title>Taxonomic study of unclassified bacteria belonging to the class Ktedonobacteria.</title>
        <authorList>
            <person name="Yabe S."/>
            <person name="Wang C.M."/>
            <person name="Zheng Y."/>
            <person name="Sakai Y."/>
            <person name="Cavaletti L."/>
            <person name="Monciardini P."/>
            <person name="Donadio S."/>
        </authorList>
    </citation>
    <scope>NUCLEOTIDE SEQUENCE</scope>
    <source>
        <strain evidence="2">SOSP1-1</strain>
    </source>
</reference>